<dbReference type="SUPFAM" id="SSF52317">
    <property type="entry name" value="Class I glutamine amidotransferase-like"/>
    <property type="match status" value="1"/>
</dbReference>
<comment type="caution">
    <text evidence="2">The sequence shown here is derived from an EMBL/GenBank/DDBJ whole genome shotgun (WGS) entry which is preliminary data.</text>
</comment>
<dbReference type="RefSeq" id="WP_280940745.1">
    <property type="nucleotide sequence ID" value="NZ_JARYGX010000003.1"/>
</dbReference>
<evidence type="ECO:0000313" key="3">
    <source>
        <dbReference type="Proteomes" id="UP001160550"/>
    </source>
</evidence>
<feature type="transmembrane region" description="Helical" evidence="1">
    <location>
        <begin position="35"/>
        <end position="56"/>
    </location>
</feature>
<reference evidence="2" key="2">
    <citation type="submission" date="2023-04" db="EMBL/GenBank/DDBJ databases">
        <authorList>
            <person name="Sun J.-Q."/>
        </authorList>
    </citation>
    <scope>NUCLEOTIDE SEQUENCE</scope>
    <source>
        <strain evidence="2">CC-YY355</strain>
    </source>
</reference>
<reference evidence="2" key="1">
    <citation type="journal article" date="2007" name="Int. J. Syst. Evol. Microbiol.">
        <title>Luteimonas composti sp. nov., a moderately thermophilic bacterium isolated from food waste.</title>
        <authorList>
            <person name="Young C.C."/>
            <person name="Kampfer P."/>
            <person name="Chen W.M."/>
            <person name="Yen W.S."/>
            <person name="Arun A.B."/>
            <person name="Lai W.A."/>
            <person name="Shen F.T."/>
            <person name="Rekha P.D."/>
            <person name="Lin K.Y."/>
            <person name="Chou J.H."/>
        </authorList>
    </citation>
    <scope>NUCLEOTIDE SEQUENCE</scope>
    <source>
        <strain evidence="2">CC-YY355</strain>
    </source>
</reference>
<keyword evidence="1" id="KW-1133">Transmembrane helix</keyword>
<dbReference type="Proteomes" id="UP001160550">
    <property type="component" value="Unassembled WGS sequence"/>
</dbReference>
<evidence type="ECO:0000313" key="2">
    <source>
        <dbReference type="EMBL" id="MDH7451537.1"/>
    </source>
</evidence>
<organism evidence="2 3">
    <name type="scientific">Luteimonas composti</name>
    <dbReference type="NCBI Taxonomy" id="398257"/>
    <lineage>
        <taxon>Bacteria</taxon>
        <taxon>Pseudomonadati</taxon>
        <taxon>Pseudomonadota</taxon>
        <taxon>Gammaproteobacteria</taxon>
        <taxon>Lysobacterales</taxon>
        <taxon>Lysobacteraceae</taxon>
        <taxon>Luteimonas</taxon>
    </lineage>
</organism>
<keyword evidence="1" id="KW-0812">Transmembrane</keyword>
<protein>
    <submittedName>
        <fullName evidence="2">Carboxypeptidase regulatory-like domain-containing protein</fullName>
    </submittedName>
</protein>
<sequence length="620" mass="64550">MTLPHYVALLLAIAAAVAALRLWRAHRADPRRPRAWRLATLLALQPLLAAALYFGLFPLERALDPAELVVLTEGADAAAAMRSGGVAVALPEVAEVGGLERAPDLASALRRHPATARIRVLGAGLVARDRDAAAGIPIAFDPPPLPAGLVQLSLPERIVRGAGFDIAGRIEGVADASVALHDPAGRRVDATALDEDGGFVLHGIALEAGPAHFELRVSGGDGAPVAQSAVPLWIDAPASPKVLLLAGAPGPETRALRRWLADAGAQAQARVALGGGLQLGSASLDAKDLAGADLLVVDARAWSGLGDSGRARVLAAVREGLGLLLRADTPLAQASLRGLRAPGFPIEGGNGSAPWSLPPARVDDEQALRARLGSGSRDAPFDLAQAQARPPALTRRSWRVGGAQAVAFASAADSPAGWWRGEGRGRIGLWTLLDTYVLPLHGRGDLFDALWSPTLATLARARPDALPVVDAWARAGERLRICGWQQGATVEGPDGAVVQPIVDPHSGERRCVGLWPRRAGWYRLRLDSAERGFHVADADEAPALRLATLREATLALAAAAPRAPAGQGGARAAVRGPAWPWLLGWLLLAGLAWWLERSRLGLAGAARKNDAGRAAADAGD</sequence>
<evidence type="ECO:0000256" key="1">
    <source>
        <dbReference type="SAM" id="Phobius"/>
    </source>
</evidence>
<proteinExistence type="predicted"/>
<dbReference type="EMBL" id="JARYGX010000003">
    <property type="protein sequence ID" value="MDH7451537.1"/>
    <property type="molecule type" value="Genomic_DNA"/>
</dbReference>
<keyword evidence="1" id="KW-0472">Membrane</keyword>
<dbReference type="InterPro" id="IPR029062">
    <property type="entry name" value="Class_I_gatase-like"/>
</dbReference>
<gene>
    <name evidence="2" type="ORF">QF205_00380</name>
</gene>
<feature type="transmembrane region" description="Helical" evidence="1">
    <location>
        <begin position="6"/>
        <end position="23"/>
    </location>
</feature>
<accession>A0ABT6MLM5</accession>
<keyword evidence="3" id="KW-1185">Reference proteome</keyword>
<name>A0ABT6MLM5_9GAMM</name>